<evidence type="ECO:0000256" key="4">
    <source>
        <dbReference type="ARBA" id="ARBA00022448"/>
    </source>
</evidence>
<organism evidence="12 13">
    <name type="scientific">Dasania phycosphaerae</name>
    <dbReference type="NCBI Taxonomy" id="2950436"/>
    <lineage>
        <taxon>Bacteria</taxon>
        <taxon>Pseudomonadati</taxon>
        <taxon>Pseudomonadota</taxon>
        <taxon>Gammaproteobacteria</taxon>
        <taxon>Cellvibrionales</taxon>
        <taxon>Spongiibacteraceae</taxon>
        <taxon>Dasania</taxon>
    </lineage>
</organism>
<evidence type="ECO:0000313" key="12">
    <source>
        <dbReference type="EMBL" id="MCZ0864086.1"/>
    </source>
</evidence>
<dbReference type="GO" id="GO:0005886">
    <property type="term" value="C:plasma membrane"/>
    <property type="evidence" value="ECO:0007669"/>
    <property type="project" value="UniProtKB-SubCell"/>
</dbReference>
<keyword evidence="12" id="KW-0282">Flagellum</keyword>
<comment type="caution">
    <text evidence="12">The sequence shown here is derived from an EMBL/GenBank/DDBJ whole genome shotgun (WGS) entry which is preliminary data.</text>
</comment>
<dbReference type="InterPro" id="IPR012823">
    <property type="entry name" value="Flagell_FliJ"/>
</dbReference>
<accession>A0A9J6RHE5</accession>
<feature type="region of interest" description="Disordered" evidence="11">
    <location>
        <begin position="118"/>
        <end position="149"/>
    </location>
</feature>
<keyword evidence="10" id="KW-1006">Bacterial flagellum protein export</keyword>
<dbReference type="NCBIfam" id="TIGR02473">
    <property type="entry name" value="flagell_FliJ"/>
    <property type="match status" value="1"/>
</dbReference>
<evidence type="ECO:0000256" key="10">
    <source>
        <dbReference type="ARBA" id="ARBA00023225"/>
    </source>
</evidence>
<evidence type="ECO:0000256" key="7">
    <source>
        <dbReference type="ARBA" id="ARBA00022795"/>
    </source>
</evidence>
<dbReference type="PANTHER" id="PTHR38786">
    <property type="entry name" value="FLAGELLAR FLIJ PROTEIN"/>
    <property type="match status" value="1"/>
</dbReference>
<comment type="similarity">
    <text evidence="2">Belongs to the FliJ family.</text>
</comment>
<dbReference type="GO" id="GO:0071973">
    <property type="term" value="P:bacterial-type flagellum-dependent cell motility"/>
    <property type="evidence" value="ECO:0007669"/>
    <property type="project" value="InterPro"/>
</dbReference>
<dbReference type="GO" id="GO:0015031">
    <property type="term" value="P:protein transport"/>
    <property type="evidence" value="ECO:0007669"/>
    <property type="project" value="UniProtKB-KW"/>
</dbReference>
<keyword evidence="13" id="KW-1185">Reference proteome</keyword>
<dbReference type="PANTHER" id="PTHR38786:SF1">
    <property type="entry name" value="FLAGELLAR FLIJ PROTEIN"/>
    <property type="match status" value="1"/>
</dbReference>
<evidence type="ECO:0000256" key="6">
    <source>
        <dbReference type="ARBA" id="ARBA00022500"/>
    </source>
</evidence>
<dbReference type="RefSeq" id="WP_258330244.1">
    <property type="nucleotide sequence ID" value="NZ_JAPTGG010000002.1"/>
</dbReference>
<keyword evidence="7" id="KW-1005">Bacterial flagellum biogenesis</keyword>
<evidence type="ECO:0000313" key="13">
    <source>
        <dbReference type="Proteomes" id="UP001069090"/>
    </source>
</evidence>
<evidence type="ECO:0000256" key="11">
    <source>
        <dbReference type="SAM" id="MobiDB-lite"/>
    </source>
</evidence>
<evidence type="ECO:0000256" key="5">
    <source>
        <dbReference type="ARBA" id="ARBA00022475"/>
    </source>
</evidence>
<dbReference type="Proteomes" id="UP001069090">
    <property type="component" value="Unassembled WGS sequence"/>
</dbReference>
<reference evidence="12 13" key="1">
    <citation type="submission" date="2022-12" db="EMBL/GenBank/DDBJ databases">
        <title>Dasania phycosphaerae sp. nov., isolated from particulate material of the south coast of Korea.</title>
        <authorList>
            <person name="Jiang Y."/>
        </authorList>
    </citation>
    <scope>NUCLEOTIDE SEQUENCE [LARGE SCALE GENOMIC DNA]</scope>
    <source>
        <strain evidence="12 13">GY-19</strain>
    </source>
</reference>
<evidence type="ECO:0000256" key="9">
    <source>
        <dbReference type="ARBA" id="ARBA00023136"/>
    </source>
</evidence>
<dbReference type="Gene3D" id="1.10.287.1700">
    <property type="match status" value="1"/>
</dbReference>
<sequence>MAKKSSQRLQVVLKLAHIKQQQAAEKLAQAAAAVQRNQAQGEQLRVYQGEYNKHFHNYENQPVSSQQMRNYQRFYSDLEEAVYTQDQRSSVAETQFEFHRQQWQKRYASEKNMEKLVVRKQQQEDQEQELKIQRELDDRASGKRSELAD</sequence>
<comment type="subcellular location">
    <subcellularLocation>
        <location evidence="1">Cell membrane</location>
        <topology evidence="1">Peripheral membrane protein</topology>
        <orientation evidence="1">Cytoplasmic side</orientation>
    </subcellularLocation>
</comment>
<dbReference type="InterPro" id="IPR052570">
    <property type="entry name" value="FliJ"/>
</dbReference>
<keyword evidence="9" id="KW-0472">Membrane</keyword>
<evidence type="ECO:0000256" key="1">
    <source>
        <dbReference type="ARBA" id="ARBA00004413"/>
    </source>
</evidence>
<name>A0A9J6RHE5_9GAMM</name>
<keyword evidence="5" id="KW-1003">Cell membrane</keyword>
<dbReference type="AlphaFoldDB" id="A0A9J6RHE5"/>
<keyword evidence="4" id="KW-0813">Transport</keyword>
<dbReference type="EMBL" id="JAPTGG010000002">
    <property type="protein sequence ID" value="MCZ0864086.1"/>
    <property type="molecule type" value="Genomic_DNA"/>
</dbReference>
<dbReference type="GO" id="GO:0006935">
    <property type="term" value="P:chemotaxis"/>
    <property type="evidence" value="ECO:0007669"/>
    <property type="project" value="UniProtKB-KW"/>
</dbReference>
<keyword evidence="8" id="KW-0653">Protein transport</keyword>
<dbReference type="Pfam" id="PF02050">
    <property type="entry name" value="FliJ"/>
    <property type="match status" value="1"/>
</dbReference>
<keyword evidence="12" id="KW-0969">Cilium</keyword>
<dbReference type="GO" id="GO:0009288">
    <property type="term" value="C:bacterial-type flagellum"/>
    <property type="evidence" value="ECO:0007669"/>
    <property type="project" value="InterPro"/>
</dbReference>
<evidence type="ECO:0000256" key="3">
    <source>
        <dbReference type="ARBA" id="ARBA00020392"/>
    </source>
</evidence>
<keyword evidence="6" id="KW-0145">Chemotaxis</keyword>
<dbReference type="InterPro" id="IPR053716">
    <property type="entry name" value="Flag_assembly_chemotaxis_eff"/>
</dbReference>
<dbReference type="GO" id="GO:0044781">
    <property type="term" value="P:bacterial-type flagellum organization"/>
    <property type="evidence" value="ECO:0007669"/>
    <property type="project" value="UniProtKB-KW"/>
</dbReference>
<evidence type="ECO:0000256" key="2">
    <source>
        <dbReference type="ARBA" id="ARBA00010004"/>
    </source>
</evidence>
<gene>
    <name evidence="12" type="primary">fliJ</name>
    <name evidence="12" type="ORF">O0V09_02670</name>
</gene>
<evidence type="ECO:0000256" key="8">
    <source>
        <dbReference type="ARBA" id="ARBA00022927"/>
    </source>
</evidence>
<keyword evidence="12" id="KW-0966">Cell projection</keyword>
<proteinExistence type="inferred from homology"/>
<protein>
    <recommendedName>
        <fullName evidence="3">Flagellar FliJ protein</fullName>
    </recommendedName>
</protein>